<proteinExistence type="predicted"/>
<dbReference type="AlphaFoldDB" id="A0A8J3ABN5"/>
<dbReference type="RefSeq" id="WP_229730701.1">
    <property type="nucleotide sequence ID" value="NZ_BMHA01000019.1"/>
</dbReference>
<gene>
    <name evidence="1" type="ORF">GCM10011354_36060</name>
</gene>
<keyword evidence="2" id="KW-1185">Reference proteome</keyword>
<comment type="caution">
    <text evidence="1">The sequence shown here is derived from an EMBL/GenBank/DDBJ whole genome shotgun (WGS) entry which is preliminary data.</text>
</comment>
<organism evidence="1 2">
    <name type="scientific">Egicoccus halophilus</name>
    <dbReference type="NCBI Taxonomy" id="1670830"/>
    <lineage>
        <taxon>Bacteria</taxon>
        <taxon>Bacillati</taxon>
        <taxon>Actinomycetota</taxon>
        <taxon>Nitriliruptoria</taxon>
        <taxon>Egicoccales</taxon>
        <taxon>Egicoccaceae</taxon>
        <taxon>Egicoccus</taxon>
    </lineage>
</organism>
<evidence type="ECO:0000313" key="1">
    <source>
        <dbReference type="EMBL" id="GGI09838.1"/>
    </source>
</evidence>
<reference evidence="1" key="2">
    <citation type="submission" date="2020-09" db="EMBL/GenBank/DDBJ databases">
        <authorList>
            <person name="Sun Q."/>
            <person name="Zhou Y."/>
        </authorList>
    </citation>
    <scope>NUCLEOTIDE SEQUENCE</scope>
    <source>
        <strain evidence="1">CGMCC 1.14988</strain>
    </source>
</reference>
<dbReference type="Proteomes" id="UP000650511">
    <property type="component" value="Unassembled WGS sequence"/>
</dbReference>
<reference evidence="1" key="1">
    <citation type="journal article" date="2014" name="Int. J. Syst. Evol. Microbiol.">
        <title>Complete genome sequence of Corynebacterium casei LMG S-19264T (=DSM 44701T), isolated from a smear-ripened cheese.</title>
        <authorList>
            <consortium name="US DOE Joint Genome Institute (JGI-PGF)"/>
            <person name="Walter F."/>
            <person name="Albersmeier A."/>
            <person name="Kalinowski J."/>
            <person name="Ruckert C."/>
        </authorList>
    </citation>
    <scope>NUCLEOTIDE SEQUENCE</scope>
    <source>
        <strain evidence="1">CGMCC 1.14988</strain>
    </source>
</reference>
<sequence>MLAKIFDRLRAEDTDDEVAAAWIAVDLLRRMYQAPDRDTAHRRLVTFYESWSKSTR</sequence>
<evidence type="ECO:0000313" key="2">
    <source>
        <dbReference type="Proteomes" id="UP000650511"/>
    </source>
</evidence>
<dbReference type="EMBL" id="BMHA01000019">
    <property type="protein sequence ID" value="GGI09838.1"/>
    <property type="molecule type" value="Genomic_DNA"/>
</dbReference>
<accession>A0A8J3ABN5</accession>
<protein>
    <submittedName>
        <fullName evidence="1">Uncharacterized protein</fullName>
    </submittedName>
</protein>
<name>A0A8J3ABN5_9ACTN</name>